<dbReference type="EMBL" id="VORV01000005">
    <property type="protein sequence ID" value="TXD78032.1"/>
    <property type="molecule type" value="Genomic_DNA"/>
</dbReference>
<sequence length="88" mass="10032">MTTQTQTTGKAIAFDQIREGIREANLQAAEPTQQADLKAQLQNGLLEMRSGLEKIRLSESLFKDDQFLFDWLSILSSRIDIFEESIEL</sequence>
<reference evidence="1 3" key="1">
    <citation type="submission" date="2018-06" db="EMBL/GenBank/DDBJ databases">
        <title>Genomic Encyclopedia of Archaeal and Bacterial Type Strains, Phase II (KMG-II): from individual species to whole genera.</title>
        <authorList>
            <person name="Goeker M."/>
        </authorList>
    </citation>
    <scope>NUCLEOTIDE SEQUENCE [LARGE SCALE GENOMIC DNA]</scope>
    <source>
        <strain evidence="1 3">DSM 22686</strain>
    </source>
</reference>
<evidence type="ECO:0000313" key="3">
    <source>
        <dbReference type="Proteomes" id="UP000249115"/>
    </source>
</evidence>
<evidence type="ECO:0000313" key="1">
    <source>
        <dbReference type="EMBL" id="PZX60207.1"/>
    </source>
</evidence>
<dbReference type="Proteomes" id="UP000321927">
    <property type="component" value="Unassembled WGS sequence"/>
</dbReference>
<evidence type="ECO:0000313" key="2">
    <source>
        <dbReference type="EMBL" id="TXD78032.1"/>
    </source>
</evidence>
<dbReference type="AlphaFoldDB" id="A0A2W7RYB1"/>
<keyword evidence="4" id="KW-1185">Reference proteome</keyword>
<accession>A0A2W7RYB1</accession>
<reference evidence="2 4" key="2">
    <citation type="submission" date="2019-08" db="EMBL/GenBank/DDBJ databases">
        <title>Genome of Algoriphagus ratkowskyi IC026.</title>
        <authorList>
            <person name="Bowman J.P."/>
        </authorList>
    </citation>
    <scope>NUCLEOTIDE SEQUENCE [LARGE SCALE GENOMIC DNA]</scope>
    <source>
        <strain evidence="2 4">IC026</strain>
    </source>
</reference>
<dbReference type="EMBL" id="QKZU01000002">
    <property type="protein sequence ID" value="PZX60207.1"/>
    <property type="molecule type" value="Genomic_DNA"/>
</dbReference>
<evidence type="ECO:0000313" key="4">
    <source>
        <dbReference type="Proteomes" id="UP000321927"/>
    </source>
</evidence>
<proteinExistence type="predicted"/>
<protein>
    <submittedName>
        <fullName evidence="1">Uncharacterized protein</fullName>
    </submittedName>
</protein>
<dbReference type="RefSeq" id="WP_086500044.1">
    <property type="nucleotide sequence ID" value="NZ_MSSV01000004.1"/>
</dbReference>
<organism evidence="1 3">
    <name type="scientific">Algoriphagus ratkowskyi</name>
    <dbReference type="NCBI Taxonomy" id="57028"/>
    <lineage>
        <taxon>Bacteria</taxon>
        <taxon>Pseudomonadati</taxon>
        <taxon>Bacteroidota</taxon>
        <taxon>Cytophagia</taxon>
        <taxon>Cytophagales</taxon>
        <taxon>Cyclobacteriaceae</taxon>
        <taxon>Algoriphagus</taxon>
    </lineage>
</organism>
<dbReference type="Proteomes" id="UP000249115">
    <property type="component" value="Unassembled WGS sequence"/>
</dbReference>
<gene>
    <name evidence="2" type="ORF">ESW18_08255</name>
    <name evidence="1" type="ORF">LV84_00477</name>
</gene>
<comment type="caution">
    <text evidence="1">The sequence shown here is derived from an EMBL/GenBank/DDBJ whole genome shotgun (WGS) entry which is preliminary data.</text>
</comment>
<name>A0A2W7RYB1_9BACT</name>